<dbReference type="Gene3D" id="3.40.50.1820">
    <property type="entry name" value="alpha/beta hydrolase"/>
    <property type="match status" value="1"/>
</dbReference>
<reference evidence="4" key="2">
    <citation type="submission" date="2018-06" db="EMBL/GenBank/DDBJ databases">
        <authorList>
            <consortium name="Pathogen Informatics"/>
            <person name="Doyle S."/>
        </authorList>
    </citation>
    <scope>NUCLEOTIDE SEQUENCE [LARGE SCALE GENOMIC DNA]</scope>
    <source>
        <strain evidence="4">NCTC12218</strain>
    </source>
</reference>
<evidence type="ECO:0000313" key="2">
    <source>
        <dbReference type="EMBL" id="CAD7360840.1"/>
    </source>
</evidence>
<reference evidence="3 6" key="1">
    <citation type="submission" date="2018-01" db="EMBL/GenBank/DDBJ databases">
        <title>Complete genome sequence of Staphylococcus Scheliferi isolated from human.</title>
        <authorList>
            <person name="Abouelkhair M.A."/>
            <person name="Bemis D.A."/>
            <person name="Kania S.A."/>
        </authorList>
    </citation>
    <scope>NUCLEOTIDE SEQUENCE [LARGE SCALE GENOMIC DNA]</scope>
    <source>
        <strain evidence="3 6">ATCC 43808</strain>
    </source>
</reference>
<evidence type="ECO:0000259" key="1">
    <source>
        <dbReference type="Pfam" id="PF02230"/>
    </source>
</evidence>
<dbReference type="NCBIfam" id="NF047577">
    <property type="entry name" value="quino_deg_MhqD"/>
    <property type="match status" value="1"/>
</dbReference>
<dbReference type="EMBL" id="LR962863">
    <property type="protein sequence ID" value="CAD7360840.1"/>
    <property type="molecule type" value="Genomic_DNA"/>
</dbReference>
<evidence type="ECO:0000313" key="5">
    <source>
        <dbReference type="Proteomes" id="UP000264146"/>
    </source>
</evidence>
<keyword evidence="6" id="KW-1185">Reference proteome</keyword>
<dbReference type="SUPFAM" id="SSF53474">
    <property type="entry name" value="alpha/beta-Hydrolases"/>
    <property type="match status" value="1"/>
</dbReference>
<dbReference type="InterPro" id="IPR029058">
    <property type="entry name" value="AB_hydrolase_fold"/>
</dbReference>
<dbReference type="GeneID" id="93791170"/>
<feature type="domain" description="Phospholipase/carboxylesterase/thioesterase" evidence="1">
    <location>
        <begin position="69"/>
        <end position="192"/>
    </location>
</feature>
<dbReference type="Pfam" id="PF02230">
    <property type="entry name" value="Abhydrolase_2"/>
    <property type="match status" value="1"/>
</dbReference>
<dbReference type="InterPro" id="IPR003140">
    <property type="entry name" value="PLipase/COase/thioEstase"/>
</dbReference>
<dbReference type="EMBL" id="UHEF01000001">
    <property type="protein sequence ID" value="SUM90496.1"/>
    <property type="molecule type" value="Genomic_DNA"/>
</dbReference>
<evidence type="ECO:0000313" key="6">
    <source>
        <dbReference type="Proteomes" id="UP000572988"/>
    </source>
</evidence>
<evidence type="ECO:0000313" key="3">
    <source>
        <dbReference type="EMBL" id="NHA33600.1"/>
    </source>
</evidence>
<gene>
    <name evidence="3" type="ORF">C1O36_03500</name>
    <name evidence="4" type="ORF">NCTC12218_02545</name>
</gene>
<dbReference type="EMBL" id="POVK01000008">
    <property type="protein sequence ID" value="NHA33600.1"/>
    <property type="molecule type" value="Genomic_DNA"/>
</dbReference>
<proteinExistence type="predicted"/>
<evidence type="ECO:0000313" key="4">
    <source>
        <dbReference type="EMBL" id="SUM90496.1"/>
    </source>
</evidence>
<dbReference type="Proteomes" id="UP000572988">
    <property type="component" value="Unassembled WGS sequence"/>
</dbReference>
<reference evidence="2 5" key="3">
    <citation type="submission" date="2020-11" db="EMBL/GenBank/DDBJ databases">
        <authorList>
            <consortium name="Pathogen Informatics"/>
        </authorList>
    </citation>
    <scope>NUCLEOTIDE SEQUENCE [LARGE SCALE GENOMIC DNA]</scope>
    <source>
        <strain evidence="2 5">NCTC12218</strain>
    </source>
</reference>
<dbReference type="RefSeq" id="WP_016425716.1">
    <property type="nucleotide sequence ID" value="NZ_CABKRV010000002.1"/>
</dbReference>
<protein>
    <submittedName>
        <fullName evidence="3 4">Carboxylesterase</fullName>
    </submittedName>
</protein>
<dbReference type="GO" id="GO:0016787">
    <property type="term" value="F:hydrolase activity"/>
    <property type="evidence" value="ECO:0007669"/>
    <property type="project" value="InterPro"/>
</dbReference>
<dbReference type="Proteomes" id="UP000264146">
    <property type="component" value="Chromosome"/>
</dbReference>
<name>A0A7Z7QRN2_STASC</name>
<dbReference type="AlphaFoldDB" id="A0A7Z7QRN2"/>
<organism evidence="4">
    <name type="scientific">Staphylococcus schleiferi</name>
    <dbReference type="NCBI Taxonomy" id="1295"/>
    <lineage>
        <taxon>Bacteria</taxon>
        <taxon>Bacillati</taxon>
        <taxon>Bacillota</taxon>
        <taxon>Bacilli</taxon>
        <taxon>Bacillales</taxon>
        <taxon>Staphylococcaceae</taxon>
        <taxon>Staphylococcus</taxon>
    </lineage>
</organism>
<accession>A0A7Z7QRN2</accession>
<sequence>MEHIFKQGDLSKPTFVLLHGTGGDEHDLLPIAELLDPTYNALGVRGNISENGMNRFFKRHGEGQYDVEDLKFRTTELHEFLQDAAQRYQFDLNEVILVGFSNGSNIAISLMLNEAMPYKKGLLFAPLYPLEVPKDIDLSGKSVYLSMGKNDPIVPISESEHVRSIFKDRGAEVTEFWVNSHELTRETVEAAKATL</sequence>